<keyword evidence="3" id="KW-0732">Signal</keyword>
<dbReference type="STRING" id="436010.A0A165X9W7"/>
<evidence type="ECO:0000313" key="5">
    <source>
        <dbReference type="Proteomes" id="UP000076532"/>
    </source>
</evidence>
<evidence type="ECO:0000256" key="3">
    <source>
        <dbReference type="SAM" id="SignalP"/>
    </source>
</evidence>
<accession>A0A165X9W7</accession>
<proteinExistence type="predicted"/>
<dbReference type="OrthoDB" id="2526171at2759"/>
<protein>
    <recommendedName>
        <fullName evidence="6">Mid2 domain-containing protein</fullName>
    </recommendedName>
</protein>
<dbReference type="AlphaFoldDB" id="A0A165X9W7"/>
<keyword evidence="2" id="KW-0812">Transmembrane</keyword>
<dbReference type="EMBL" id="KV417723">
    <property type="protein sequence ID" value="KZP08343.1"/>
    <property type="molecule type" value="Genomic_DNA"/>
</dbReference>
<reference evidence="4 5" key="1">
    <citation type="journal article" date="2016" name="Mol. Biol. Evol.">
        <title>Comparative Genomics of Early-Diverging Mushroom-Forming Fungi Provides Insights into the Origins of Lignocellulose Decay Capabilities.</title>
        <authorList>
            <person name="Nagy L.G."/>
            <person name="Riley R."/>
            <person name="Tritt A."/>
            <person name="Adam C."/>
            <person name="Daum C."/>
            <person name="Floudas D."/>
            <person name="Sun H."/>
            <person name="Yadav J.S."/>
            <person name="Pangilinan J."/>
            <person name="Larsson K.H."/>
            <person name="Matsuura K."/>
            <person name="Barry K."/>
            <person name="Labutti K."/>
            <person name="Kuo R."/>
            <person name="Ohm R.A."/>
            <person name="Bhattacharya S.S."/>
            <person name="Shirouzu T."/>
            <person name="Yoshinaga Y."/>
            <person name="Martin F.M."/>
            <person name="Grigoriev I.V."/>
            <person name="Hibbett D.S."/>
        </authorList>
    </citation>
    <scope>NUCLEOTIDE SEQUENCE [LARGE SCALE GENOMIC DNA]</scope>
    <source>
        <strain evidence="4 5">CBS 109695</strain>
    </source>
</reference>
<name>A0A165X9W7_9AGAM</name>
<keyword evidence="2" id="KW-0472">Membrane</keyword>
<feature type="region of interest" description="Disordered" evidence="1">
    <location>
        <begin position="277"/>
        <end position="333"/>
    </location>
</feature>
<feature type="signal peptide" evidence="3">
    <location>
        <begin position="1"/>
        <end position="22"/>
    </location>
</feature>
<keyword evidence="5" id="KW-1185">Reference proteome</keyword>
<dbReference type="Proteomes" id="UP000076532">
    <property type="component" value="Unassembled WGS sequence"/>
</dbReference>
<evidence type="ECO:0008006" key="6">
    <source>
        <dbReference type="Google" id="ProtNLM"/>
    </source>
</evidence>
<evidence type="ECO:0000256" key="2">
    <source>
        <dbReference type="SAM" id="Phobius"/>
    </source>
</evidence>
<feature type="chain" id="PRO_5007868837" description="Mid2 domain-containing protein" evidence="3">
    <location>
        <begin position="23"/>
        <end position="333"/>
    </location>
</feature>
<feature type="transmembrane region" description="Helical" evidence="2">
    <location>
        <begin position="214"/>
        <end position="240"/>
    </location>
</feature>
<feature type="compositionally biased region" description="Polar residues" evidence="1">
    <location>
        <begin position="305"/>
        <end position="325"/>
    </location>
</feature>
<evidence type="ECO:0000256" key="1">
    <source>
        <dbReference type="SAM" id="MobiDB-lite"/>
    </source>
</evidence>
<keyword evidence="2" id="KW-1133">Transmembrane helix</keyword>
<evidence type="ECO:0000313" key="4">
    <source>
        <dbReference type="EMBL" id="KZP08343.1"/>
    </source>
</evidence>
<organism evidence="4 5">
    <name type="scientific">Athelia psychrophila</name>
    <dbReference type="NCBI Taxonomy" id="1759441"/>
    <lineage>
        <taxon>Eukaryota</taxon>
        <taxon>Fungi</taxon>
        <taxon>Dikarya</taxon>
        <taxon>Basidiomycota</taxon>
        <taxon>Agaricomycotina</taxon>
        <taxon>Agaricomycetes</taxon>
        <taxon>Agaricomycetidae</taxon>
        <taxon>Atheliales</taxon>
        <taxon>Atheliaceae</taxon>
        <taxon>Athelia</taxon>
    </lineage>
</organism>
<gene>
    <name evidence="4" type="ORF">FIBSPDRAFT_964847</name>
</gene>
<sequence>MSLGCLLAIVAAIPSILLGVTAQQSEVVCLDQFDWMTNSYGQTPCLMAAFAMNQCANNNFDVPVLPPFSYYDVGTFDDATTCACTSVTYSLLAACGACQGATWASWNHGWNRNCLQSVDISIYPYNVPNGTEFPGWAYLDVTATGNKFNVAAASADRFASVSTRTSASIPASTSSSSSSSTITSSASTTTTLPDSASYTSSPSPTSTAARKSNVGAIAGGAIGGLLVLGALAGFVIFFLLRRRRNQAAPAKGKPFYTSEIEVYAAGYPGTGAASRPMSMYSQPGLQQPLRPYDPSDPLTYPQHAPTPSNISATNAPQMTQSSRSSGYLGHPEV</sequence>
<feature type="region of interest" description="Disordered" evidence="1">
    <location>
        <begin position="168"/>
        <end position="209"/>
    </location>
</feature>